<evidence type="ECO:0000259" key="7">
    <source>
        <dbReference type="Pfam" id="PF03458"/>
    </source>
</evidence>
<dbReference type="InterPro" id="IPR005115">
    <property type="entry name" value="Gly_transporter"/>
</dbReference>
<feature type="transmembrane region" description="Helical" evidence="6">
    <location>
        <begin position="62"/>
        <end position="81"/>
    </location>
</feature>
<protein>
    <submittedName>
        <fullName evidence="8">UPF0126-domain-containing protein</fullName>
    </submittedName>
</protein>
<gene>
    <name evidence="8" type="ORF">RhiirA1_485098</name>
</gene>
<comment type="caution">
    <text evidence="8">The sequence shown here is derived from an EMBL/GenBank/DDBJ whole genome shotgun (WGS) entry which is preliminary data.</text>
</comment>
<keyword evidence="4 6" id="KW-1133">Transmembrane helix</keyword>
<feature type="transmembrane region" description="Helical" evidence="6">
    <location>
        <begin position="88"/>
        <end position="106"/>
    </location>
</feature>
<evidence type="ECO:0000256" key="4">
    <source>
        <dbReference type="ARBA" id="ARBA00022989"/>
    </source>
</evidence>
<feature type="domain" description="Glycine transporter" evidence="7">
    <location>
        <begin position="91"/>
        <end position="163"/>
    </location>
</feature>
<proteinExistence type="predicted"/>
<feature type="transmembrane region" description="Helical" evidence="6">
    <location>
        <begin position="6"/>
        <end position="23"/>
    </location>
</feature>
<sequence length="182" mass="20044">MSWIVLHFIGIISYAASGAFVALEAKYSFIGVYALGLTTAFGGALIRNVIIGVPVTELWDPIIIFTVLMTLTIIVLLPLKLLNHWRRWSLFFDSIGLASFALQGAMLAKEMFTNDFGVIILASMFTGIGGGMIRDIIAQRKPLALKEEIHAILTILCAFCIWLGWDSPFELTVIVLVVVALR</sequence>
<reference evidence="8 9" key="1">
    <citation type="submission" date="2017-10" db="EMBL/GenBank/DDBJ databases">
        <title>Extensive intraspecific genome diversity in a model arbuscular mycorrhizal fungus.</title>
        <authorList>
            <person name="Chen E.C.H."/>
            <person name="Morin E."/>
            <person name="Baudet D."/>
            <person name="Noel J."/>
            <person name="Ndikumana S."/>
            <person name="Charron P."/>
            <person name="St-Onge C."/>
            <person name="Giorgi J."/>
            <person name="Grigoriev I.V."/>
            <person name="Roux C."/>
            <person name="Martin F.M."/>
            <person name="Corradi N."/>
        </authorList>
    </citation>
    <scope>NUCLEOTIDE SEQUENCE [LARGE SCALE GENOMIC DNA]</scope>
    <source>
        <strain evidence="8 9">A1</strain>
    </source>
</reference>
<feature type="non-terminal residue" evidence="8">
    <location>
        <position position="182"/>
    </location>
</feature>
<dbReference type="AlphaFoldDB" id="A0A2N0QIJ9"/>
<dbReference type="EMBL" id="LLXH01008825">
    <property type="protein sequence ID" value="PKC50884.1"/>
    <property type="molecule type" value="Genomic_DNA"/>
</dbReference>
<evidence type="ECO:0000313" key="9">
    <source>
        <dbReference type="Proteomes" id="UP000232688"/>
    </source>
</evidence>
<keyword evidence="3 6" id="KW-0812">Transmembrane</keyword>
<evidence type="ECO:0000256" key="1">
    <source>
        <dbReference type="ARBA" id="ARBA00004651"/>
    </source>
</evidence>
<keyword evidence="2" id="KW-1003">Cell membrane</keyword>
<dbReference type="Proteomes" id="UP000232688">
    <property type="component" value="Unassembled WGS sequence"/>
</dbReference>
<evidence type="ECO:0000256" key="6">
    <source>
        <dbReference type="SAM" id="Phobius"/>
    </source>
</evidence>
<evidence type="ECO:0000313" key="8">
    <source>
        <dbReference type="EMBL" id="PKC50884.1"/>
    </source>
</evidence>
<evidence type="ECO:0000256" key="2">
    <source>
        <dbReference type="ARBA" id="ARBA00022475"/>
    </source>
</evidence>
<dbReference type="Pfam" id="PF03458">
    <property type="entry name" value="Gly_transporter"/>
    <property type="match status" value="2"/>
</dbReference>
<organism evidence="8 9">
    <name type="scientific">Rhizophagus irregularis</name>
    <dbReference type="NCBI Taxonomy" id="588596"/>
    <lineage>
        <taxon>Eukaryota</taxon>
        <taxon>Fungi</taxon>
        <taxon>Fungi incertae sedis</taxon>
        <taxon>Mucoromycota</taxon>
        <taxon>Glomeromycotina</taxon>
        <taxon>Glomeromycetes</taxon>
        <taxon>Glomerales</taxon>
        <taxon>Glomeraceae</taxon>
        <taxon>Rhizophagus</taxon>
    </lineage>
</organism>
<accession>A0A2N0QIJ9</accession>
<feature type="transmembrane region" description="Helical" evidence="6">
    <location>
        <begin position="30"/>
        <end position="50"/>
    </location>
</feature>
<evidence type="ECO:0000256" key="3">
    <source>
        <dbReference type="ARBA" id="ARBA00022692"/>
    </source>
</evidence>
<name>A0A2N0QIJ9_9GLOM</name>
<dbReference type="GO" id="GO:0005886">
    <property type="term" value="C:plasma membrane"/>
    <property type="evidence" value="ECO:0007669"/>
    <property type="project" value="UniProtKB-SubCell"/>
</dbReference>
<dbReference type="PANTHER" id="PTHR30506:SF3">
    <property type="entry name" value="UPF0126 INNER MEMBRANE PROTEIN YADS-RELATED"/>
    <property type="match status" value="1"/>
</dbReference>
<feature type="transmembrane region" description="Helical" evidence="6">
    <location>
        <begin position="118"/>
        <end position="137"/>
    </location>
</feature>
<evidence type="ECO:0000256" key="5">
    <source>
        <dbReference type="ARBA" id="ARBA00023136"/>
    </source>
</evidence>
<dbReference type="VEuPathDB" id="FungiDB:RhiirA1_485098"/>
<keyword evidence="5 6" id="KW-0472">Membrane</keyword>
<reference evidence="8 9" key="2">
    <citation type="submission" date="2017-10" db="EMBL/GenBank/DDBJ databases">
        <title>Genome analyses suggest a sexual origin of heterokaryosis in a supposedly ancient asexual fungus.</title>
        <authorList>
            <person name="Corradi N."/>
            <person name="Sedzielewska K."/>
            <person name="Noel J."/>
            <person name="Charron P."/>
            <person name="Farinelli L."/>
            <person name="Marton T."/>
            <person name="Kruger M."/>
            <person name="Pelin A."/>
            <person name="Brachmann A."/>
            <person name="Corradi N."/>
        </authorList>
    </citation>
    <scope>NUCLEOTIDE SEQUENCE [LARGE SCALE GENOMIC DNA]</scope>
    <source>
        <strain evidence="8 9">A1</strain>
    </source>
</reference>
<feature type="domain" description="Glycine transporter" evidence="7">
    <location>
        <begin position="5"/>
        <end position="77"/>
    </location>
</feature>
<dbReference type="PANTHER" id="PTHR30506">
    <property type="entry name" value="INNER MEMBRANE PROTEIN"/>
    <property type="match status" value="1"/>
</dbReference>
<comment type="subcellular location">
    <subcellularLocation>
        <location evidence="1">Cell membrane</location>
        <topology evidence="1">Multi-pass membrane protein</topology>
    </subcellularLocation>
</comment>